<dbReference type="EMBL" id="CM047898">
    <property type="protein sequence ID" value="KAJ0106308.1"/>
    <property type="molecule type" value="Genomic_DNA"/>
</dbReference>
<dbReference type="Proteomes" id="UP001164250">
    <property type="component" value="Chromosome 2"/>
</dbReference>
<organism evidence="1 2">
    <name type="scientific">Pistacia atlantica</name>
    <dbReference type="NCBI Taxonomy" id="434234"/>
    <lineage>
        <taxon>Eukaryota</taxon>
        <taxon>Viridiplantae</taxon>
        <taxon>Streptophyta</taxon>
        <taxon>Embryophyta</taxon>
        <taxon>Tracheophyta</taxon>
        <taxon>Spermatophyta</taxon>
        <taxon>Magnoliopsida</taxon>
        <taxon>eudicotyledons</taxon>
        <taxon>Gunneridae</taxon>
        <taxon>Pentapetalae</taxon>
        <taxon>rosids</taxon>
        <taxon>malvids</taxon>
        <taxon>Sapindales</taxon>
        <taxon>Anacardiaceae</taxon>
        <taxon>Pistacia</taxon>
    </lineage>
</organism>
<accession>A0ACC1C2P4</accession>
<proteinExistence type="predicted"/>
<keyword evidence="2" id="KW-1185">Reference proteome</keyword>
<name>A0ACC1C2P4_9ROSI</name>
<protein>
    <submittedName>
        <fullName evidence="1">Uncharacterized protein</fullName>
    </submittedName>
</protein>
<reference evidence="2" key="1">
    <citation type="journal article" date="2023" name="G3 (Bethesda)">
        <title>Genome assembly and association tests identify interacting loci associated with vigor, precocity, and sex in interspecific pistachio rootstocks.</title>
        <authorList>
            <person name="Palmer W."/>
            <person name="Jacygrad E."/>
            <person name="Sagayaradj S."/>
            <person name="Cavanaugh K."/>
            <person name="Han R."/>
            <person name="Bertier L."/>
            <person name="Beede B."/>
            <person name="Kafkas S."/>
            <person name="Golino D."/>
            <person name="Preece J."/>
            <person name="Michelmore R."/>
        </authorList>
    </citation>
    <scope>NUCLEOTIDE SEQUENCE [LARGE SCALE GENOMIC DNA]</scope>
</reference>
<gene>
    <name evidence="1" type="ORF">Patl1_17464</name>
</gene>
<comment type="caution">
    <text evidence="1">The sequence shown here is derived from an EMBL/GenBank/DDBJ whole genome shotgun (WGS) entry which is preliminary data.</text>
</comment>
<evidence type="ECO:0000313" key="2">
    <source>
        <dbReference type="Proteomes" id="UP001164250"/>
    </source>
</evidence>
<evidence type="ECO:0000313" key="1">
    <source>
        <dbReference type="EMBL" id="KAJ0106308.1"/>
    </source>
</evidence>
<sequence length="751" mass="83907">MTEVASSVVHEVLGRRALDVDQPIIDYIVNVLADEDFDFGEDGEGAFDAIGELLVGAECVTDFNECRLVCSKLTEKFGKHGLVKPKPTVRSLTAPLRMNDGMDEEVPKKKPEVIDGPVLTERDKAKLERKKRKDERQREAQYQIHLAEMEAVRAGMPVACVNHERAGGPAVKDIHMENFNVSVGGRDLIVDGSVTLSFGRHYGLVGRNGTGKTTFLRHMAMHAIDGIPPNCQILHVEQEVVGDDTSALQCVLNTDIERTQLLEEEASLLAQQRELDFEDATEKRNGSIDKDAIAQRLAEIYKRLDAIDADSSEARAATILAVSSQIFCHSIVVVLLEQALALQETYANCWLWIMINREHLQGLSFSPEMQRKATKTFSGGWRMRIALARALFIEPDLLLLDEPTNHLDLHAVLWLESYLVKWPKTFIVVSHAREFLNTVVTDILHLHGQKLNSYKGNYDTFERTREEQMKNQQKAFEANERSRSHMQAFIDKFRYNAKRASLVQSRIKALDRMGYVDEVVNDPDYKFEFPTPDDRPGPPIISFSDASFGYPGGPLLFKNLNFGIDLDSRIAMVGPNGIGKSTILKLIAGELQPSSGTVFRSAKVRIAVFSQHHVDGLDLSSNPLLYMMRCFPGVPEQKLRAHLGSFGVTGNLALQPMYTLSGGQKSRVAFAKITFKKPHIILLDEPSNHLDLDAVEALIQGLVLFQGGILMVSHDEHLISGSVEDLWVVSEGRVAPFHGTFLDYKKILQSK</sequence>